<accession>A0A8J3BF51</accession>
<evidence type="ECO:0000259" key="2">
    <source>
        <dbReference type="Pfam" id="PF00652"/>
    </source>
</evidence>
<organism evidence="3 4">
    <name type="scientific">Pilimelia anulata</name>
    <dbReference type="NCBI Taxonomy" id="53371"/>
    <lineage>
        <taxon>Bacteria</taxon>
        <taxon>Bacillati</taxon>
        <taxon>Actinomycetota</taxon>
        <taxon>Actinomycetes</taxon>
        <taxon>Micromonosporales</taxon>
        <taxon>Micromonosporaceae</taxon>
        <taxon>Pilimelia</taxon>
    </lineage>
</organism>
<feature type="region of interest" description="Disordered" evidence="1">
    <location>
        <begin position="552"/>
        <end position="578"/>
    </location>
</feature>
<name>A0A8J3BF51_9ACTN</name>
<proteinExistence type="predicted"/>
<dbReference type="Pfam" id="PF00652">
    <property type="entry name" value="Ricin_B_lectin"/>
    <property type="match status" value="1"/>
</dbReference>
<reference evidence="3" key="1">
    <citation type="journal article" date="2014" name="Int. J. Syst. Evol. Microbiol.">
        <title>Complete genome sequence of Corynebacterium casei LMG S-19264T (=DSM 44701T), isolated from a smear-ripened cheese.</title>
        <authorList>
            <consortium name="US DOE Joint Genome Institute (JGI-PGF)"/>
            <person name="Walter F."/>
            <person name="Albersmeier A."/>
            <person name="Kalinowski J."/>
            <person name="Ruckert C."/>
        </authorList>
    </citation>
    <scope>NUCLEOTIDE SEQUENCE</scope>
    <source>
        <strain evidence="3">JCM 3090</strain>
    </source>
</reference>
<evidence type="ECO:0000313" key="3">
    <source>
        <dbReference type="EMBL" id="GGK02933.1"/>
    </source>
</evidence>
<dbReference type="AlphaFoldDB" id="A0A8J3BF51"/>
<feature type="domain" description="Ricin B lectin" evidence="2">
    <location>
        <begin position="183"/>
        <end position="304"/>
    </location>
</feature>
<dbReference type="Gene3D" id="2.80.10.50">
    <property type="match status" value="1"/>
</dbReference>
<keyword evidence="4" id="KW-1185">Reference proteome</keyword>
<dbReference type="InterPro" id="IPR000772">
    <property type="entry name" value="Ricin_B_lectin"/>
</dbReference>
<protein>
    <recommendedName>
        <fullName evidence="2">Ricin B lectin domain-containing protein</fullName>
    </recommendedName>
</protein>
<evidence type="ECO:0000313" key="4">
    <source>
        <dbReference type="Proteomes" id="UP000649739"/>
    </source>
</evidence>
<dbReference type="PROSITE" id="PS50231">
    <property type="entry name" value="RICIN_B_LECTIN"/>
    <property type="match status" value="1"/>
</dbReference>
<gene>
    <name evidence="3" type="ORF">GCM10010123_36130</name>
</gene>
<sequence>MARVARGERGSLPMAMLLVLVSVGLSATALPAAMTQIGSTRQTVNREGALRSAQTGLEVALARVRSLTTYNELCGNQRDTEPITFVASSGTSRYTVTAQFWDNAAEDRPVASEDDPAHCGPTTRWMRLIATGTEGASQRRLTGFYPVRPGALSVAPYEPSIDLYTQPRLIPTWTDPAGGTGQEAICLDAVKSVPDENGPVSMKPCPRNFTEDMGINYKQYWYYRTDLTLATVGSLRAASDAAKAMCLDAGSDSPSVGAVPRMRRCVTPVPARQRWYYTNNRNFELGTAAGGLSGLCLNVVDPDPDGSAINLGNGVNCRGTTLNSKQHFAPLQKAGPGQAGFRTAACPELGITYPCELTQLRSTGAPNTCAMAVDSGNNIWVETVDDPTFVANTECFQHPQLTAINWAQLFRIPATPTGTGQSAPGPVYTMKNLTKYCLEPKERNVVRPVSCTGRAAQNWVRTGDTGDYNTKYRLFHPATGKCLTRVSPEETDRDSDIKQQNIYWQGYTINFKMMVVTCRTNAVAEDDDDDFNEPSLVQLQKWNSPGVVLHDDGSTGGGGNAVPAPTVSATPLRDVVDG</sequence>
<reference evidence="3" key="2">
    <citation type="submission" date="2020-09" db="EMBL/GenBank/DDBJ databases">
        <authorList>
            <person name="Sun Q."/>
            <person name="Ohkuma M."/>
        </authorList>
    </citation>
    <scope>NUCLEOTIDE SEQUENCE</scope>
    <source>
        <strain evidence="3">JCM 3090</strain>
    </source>
</reference>
<dbReference type="Proteomes" id="UP000649739">
    <property type="component" value="Unassembled WGS sequence"/>
</dbReference>
<dbReference type="SUPFAM" id="SSF50370">
    <property type="entry name" value="Ricin B-like lectins"/>
    <property type="match status" value="2"/>
</dbReference>
<comment type="caution">
    <text evidence="3">The sequence shown here is derived from an EMBL/GenBank/DDBJ whole genome shotgun (WGS) entry which is preliminary data.</text>
</comment>
<dbReference type="InterPro" id="IPR035992">
    <property type="entry name" value="Ricin_B-like_lectins"/>
</dbReference>
<dbReference type="EMBL" id="BMQB01000008">
    <property type="protein sequence ID" value="GGK02933.1"/>
    <property type="molecule type" value="Genomic_DNA"/>
</dbReference>
<evidence type="ECO:0000256" key="1">
    <source>
        <dbReference type="SAM" id="MobiDB-lite"/>
    </source>
</evidence>